<dbReference type="PANTHER" id="PTHR43685:SF11">
    <property type="entry name" value="GLYCOSYLTRANSFERASE TAGX-RELATED"/>
    <property type="match status" value="1"/>
</dbReference>
<proteinExistence type="predicted"/>
<feature type="domain" description="Glycosyltransferase 2-like" evidence="1">
    <location>
        <begin position="3"/>
        <end position="175"/>
    </location>
</feature>
<evidence type="ECO:0000313" key="3">
    <source>
        <dbReference type="Proteomes" id="UP000598271"/>
    </source>
</evidence>
<dbReference type="InterPro" id="IPR029044">
    <property type="entry name" value="Nucleotide-diphossugar_trans"/>
</dbReference>
<dbReference type="Proteomes" id="UP000598271">
    <property type="component" value="Unassembled WGS sequence"/>
</dbReference>
<dbReference type="PANTHER" id="PTHR43685">
    <property type="entry name" value="GLYCOSYLTRANSFERASE"/>
    <property type="match status" value="1"/>
</dbReference>
<evidence type="ECO:0000259" key="1">
    <source>
        <dbReference type="Pfam" id="PF00535"/>
    </source>
</evidence>
<reference evidence="2 3" key="1">
    <citation type="journal article" date="2014" name="Int. J. Syst. Evol. Microbiol.">
        <title>Complete genome sequence of Corynebacterium casei LMG S-19264T (=DSM 44701T), isolated from a smear-ripened cheese.</title>
        <authorList>
            <consortium name="US DOE Joint Genome Institute (JGI-PGF)"/>
            <person name="Walter F."/>
            <person name="Albersmeier A."/>
            <person name="Kalinowski J."/>
            <person name="Ruckert C."/>
        </authorList>
    </citation>
    <scope>NUCLEOTIDE SEQUENCE [LARGE SCALE GENOMIC DNA]</scope>
    <source>
        <strain evidence="2 3">KCTC 12866</strain>
    </source>
</reference>
<dbReference type="InterPro" id="IPR001173">
    <property type="entry name" value="Glyco_trans_2-like"/>
</dbReference>
<comment type="caution">
    <text evidence="2">The sequence shown here is derived from an EMBL/GenBank/DDBJ whole genome shotgun (WGS) entry which is preliminary data.</text>
</comment>
<name>A0A8J3D3Q0_9BACT</name>
<dbReference type="InterPro" id="IPR050834">
    <property type="entry name" value="Glycosyltransf_2"/>
</dbReference>
<dbReference type="CDD" id="cd04196">
    <property type="entry name" value="GT_2_like_d"/>
    <property type="match status" value="1"/>
</dbReference>
<dbReference type="AlphaFoldDB" id="A0A8J3D3Q0"/>
<evidence type="ECO:0000313" key="2">
    <source>
        <dbReference type="EMBL" id="GHB69675.1"/>
    </source>
</evidence>
<gene>
    <name evidence="2" type="ORF">GCM10007390_24100</name>
</gene>
<keyword evidence="3" id="KW-1185">Reference proteome</keyword>
<organism evidence="2 3">
    <name type="scientific">Persicitalea jodogahamensis</name>
    <dbReference type="NCBI Taxonomy" id="402147"/>
    <lineage>
        <taxon>Bacteria</taxon>
        <taxon>Pseudomonadati</taxon>
        <taxon>Bacteroidota</taxon>
        <taxon>Cytophagia</taxon>
        <taxon>Cytophagales</taxon>
        <taxon>Spirosomataceae</taxon>
        <taxon>Persicitalea</taxon>
    </lineage>
</organism>
<dbReference type="SUPFAM" id="SSF53448">
    <property type="entry name" value="Nucleotide-diphospho-sugar transferases"/>
    <property type="match status" value="1"/>
</dbReference>
<dbReference type="EMBL" id="BMXF01000002">
    <property type="protein sequence ID" value="GHB69675.1"/>
    <property type="molecule type" value="Genomic_DNA"/>
</dbReference>
<dbReference type="RefSeq" id="WP_189564687.1">
    <property type="nucleotide sequence ID" value="NZ_BMXF01000002.1"/>
</dbReference>
<protein>
    <recommendedName>
        <fullName evidence="1">Glycosyltransferase 2-like domain-containing protein</fullName>
    </recommendedName>
</protein>
<sequence>MISVALCTYNGEKYLSEQLDSIANQTVSVDELVVCDDGSQDGTFDILEKFAGEVTFSIRIHRNETNLGSTRNFEKCLSLCRGDIIFCCDQDDAWRKDRVEKQANYLREHPAIDAVFSNALVMDDNSLPTGSTIWQEVQFTPGQQRRWQAGYAHEILFGGFVVTGATLALRRSCLDRLMPFPTHIPRLIHDAWIALALSLESKIDFIAEPLVSYRMHASQQVGFGGKADPVRMKDRMLRDRNEKLAPIQDKADNAYEIYLHLRELPFVPREKLIKLFLRHKHFKRRATLPQNRFLRIVPVVKEALTGRYKFSSKDWWLPALGDVLE</sequence>
<dbReference type="Gene3D" id="3.90.550.10">
    <property type="entry name" value="Spore Coat Polysaccharide Biosynthesis Protein SpsA, Chain A"/>
    <property type="match status" value="1"/>
</dbReference>
<dbReference type="Pfam" id="PF00535">
    <property type="entry name" value="Glycos_transf_2"/>
    <property type="match status" value="1"/>
</dbReference>
<accession>A0A8J3D3Q0</accession>